<dbReference type="InterPro" id="IPR036388">
    <property type="entry name" value="WH-like_DNA-bd_sf"/>
</dbReference>
<protein>
    <recommendedName>
        <fullName evidence="2">Peptidase M24 domain-containing protein</fullName>
    </recommendedName>
</protein>
<dbReference type="Pfam" id="PF00557">
    <property type="entry name" value="Peptidase_M24"/>
    <property type="match status" value="1"/>
</dbReference>
<dbReference type="Gene3D" id="1.10.10.10">
    <property type="entry name" value="Winged helix-like DNA-binding domain superfamily/Winged helix DNA-binding domain"/>
    <property type="match status" value="1"/>
</dbReference>
<evidence type="ECO:0000259" key="2">
    <source>
        <dbReference type="Pfam" id="PF00557"/>
    </source>
</evidence>
<sequence length="411" mass="45673">MSLDDERSSISDVEEDQAVSTRLDEAEDCSNSNVVTKYRLAAEIAQSALQGVLSQLQAGKNVVDLCQFSDLIIAQRCGVIFKHKKIEKGVAFPTCISINEIICHYSPLCNESIKLKAGDWVKIDLGCHIDGYIAVVAHTAIVMEKVSESEIDSKEKTTSVTAPATAPACSFPVLNGEEANVFQCAHDAIALCARLIKPGNTNLQVTEALARLEESYGVKSLQGTLMHQLKRFVIDGNKMIAQKMDVENRTPKVVFEPNEVYTIDVCYTTGSEKPVTSERRTTVFKRQVEKQYRLKMKASRYVFKEINKKFPTLPFTIRAFDDETQARMGVVECVKHDLLQAYPILEARPGDKVVHFKVTVLLLPSGTTKITGLAFPSDRIHSDKTVDEETAKILALSLKKKNKKKKKKTTA</sequence>
<dbReference type="FunFam" id="1.10.10.10:FF:000029">
    <property type="entry name" value="Proliferation-associated 2G4, a"/>
    <property type="match status" value="1"/>
</dbReference>
<comment type="similarity">
    <text evidence="1">Belongs to the peptidase M24 family.</text>
</comment>
<dbReference type="Gene3D" id="3.90.230.10">
    <property type="entry name" value="Creatinase/methionine aminopeptidase superfamily"/>
    <property type="match status" value="1"/>
</dbReference>
<reference evidence="3" key="1">
    <citation type="submission" date="2021-11" db="EMBL/GenBank/DDBJ databases">
        <authorList>
            <person name="Islam A."/>
            <person name="Islam S."/>
            <person name="Flora M.S."/>
            <person name="Rahman M."/>
            <person name="Ziaur R.M."/>
            <person name="Epstein J.H."/>
            <person name="Hassan M."/>
            <person name="Klassen M."/>
            <person name="Woodard K."/>
            <person name="Webb A."/>
            <person name="Webby R.J."/>
            <person name="El Zowalaty M.E."/>
        </authorList>
    </citation>
    <scope>NUCLEOTIDE SEQUENCE</scope>
    <source>
        <strain evidence="3">Pbs3</strain>
    </source>
</reference>
<accession>A0AAU9L8C7</accession>
<dbReference type="Proteomes" id="UP001160483">
    <property type="component" value="Unassembled WGS sequence"/>
</dbReference>
<gene>
    <name evidence="3" type="ORF">PBS003_LOCUS9450</name>
</gene>
<dbReference type="InterPro" id="IPR001714">
    <property type="entry name" value="Pept_M24_MAP"/>
</dbReference>
<name>A0AAU9L8C7_9STRA</name>
<dbReference type="InterPro" id="IPR036005">
    <property type="entry name" value="Creatinase/aminopeptidase-like"/>
</dbReference>
<organism evidence="3 4">
    <name type="scientific">Peronospora belbahrii</name>
    <dbReference type="NCBI Taxonomy" id="622444"/>
    <lineage>
        <taxon>Eukaryota</taxon>
        <taxon>Sar</taxon>
        <taxon>Stramenopiles</taxon>
        <taxon>Oomycota</taxon>
        <taxon>Peronosporomycetes</taxon>
        <taxon>Peronosporales</taxon>
        <taxon>Peronosporaceae</taxon>
        <taxon>Peronospora</taxon>
    </lineage>
</organism>
<feature type="domain" description="Peptidase M24" evidence="2">
    <location>
        <begin position="37"/>
        <end position="265"/>
    </location>
</feature>
<evidence type="ECO:0000313" key="3">
    <source>
        <dbReference type="EMBL" id="CAH0482872.1"/>
    </source>
</evidence>
<dbReference type="AlphaFoldDB" id="A0AAU9L8C7"/>
<dbReference type="InterPro" id="IPR000994">
    <property type="entry name" value="Pept_M24"/>
</dbReference>
<dbReference type="InterPro" id="IPR047113">
    <property type="entry name" value="PA2G4/ARX1"/>
</dbReference>
<dbReference type="PANTHER" id="PTHR10804:SF11">
    <property type="entry name" value="PROLIFERATION-ASSOCIATED PROTEIN 2G4"/>
    <property type="match status" value="1"/>
</dbReference>
<evidence type="ECO:0000256" key="1">
    <source>
        <dbReference type="ARBA" id="ARBA00007319"/>
    </source>
</evidence>
<dbReference type="SUPFAM" id="SSF55920">
    <property type="entry name" value="Creatinase/aminopeptidase"/>
    <property type="match status" value="1"/>
</dbReference>
<dbReference type="PANTHER" id="PTHR10804">
    <property type="entry name" value="PROTEASE FAMILY M24 METHIONYL AMINOPEPTIDASE, AMINOPEPTIDASE P"/>
    <property type="match status" value="1"/>
</dbReference>
<dbReference type="CDD" id="cd01089">
    <property type="entry name" value="PA2G4-like"/>
    <property type="match status" value="1"/>
</dbReference>
<dbReference type="EMBL" id="CAKKTJ010000336">
    <property type="protein sequence ID" value="CAH0482872.1"/>
    <property type="molecule type" value="Genomic_DNA"/>
</dbReference>
<proteinExistence type="inferred from homology"/>
<dbReference type="PRINTS" id="PR00599">
    <property type="entry name" value="MAPEPTIDASE"/>
</dbReference>
<comment type="caution">
    <text evidence="3">The sequence shown here is derived from an EMBL/GenBank/DDBJ whole genome shotgun (WGS) entry which is preliminary data.</text>
</comment>
<dbReference type="SUPFAM" id="SSF46785">
    <property type="entry name" value="Winged helix' DNA-binding domain"/>
    <property type="match status" value="1"/>
</dbReference>
<evidence type="ECO:0000313" key="4">
    <source>
        <dbReference type="Proteomes" id="UP001160483"/>
    </source>
</evidence>
<dbReference type="InterPro" id="IPR036390">
    <property type="entry name" value="WH_DNA-bd_sf"/>
</dbReference>